<dbReference type="Proteomes" id="UP001558652">
    <property type="component" value="Unassembled WGS sequence"/>
</dbReference>
<feature type="chain" id="PRO_5044836117" evidence="1">
    <location>
        <begin position="26"/>
        <end position="109"/>
    </location>
</feature>
<dbReference type="EMBL" id="JBFDAA010000020">
    <property type="protein sequence ID" value="KAL1115046.1"/>
    <property type="molecule type" value="Genomic_DNA"/>
</dbReference>
<organism evidence="2 3">
    <name type="scientific">Ranatra chinensis</name>
    <dbReference type="NCBI Taxonomy" id="642074"/>
    <lineage>
        <taxon>Eukaryota</taxon>
        <taxon>Metazoa</taxon>
        <taxon>Ecdysozoa</taxon>
        <taxon>Arthropoda</taxon>
        <taxon>Hexapoda</taxon>
        <taxon>Insecta</taxon>
        <taxon>Pterygota</taxon>
        <taxon>Neoptera</taxon>
        <taxon>Paraneoptera</taxon>
        <taxon>Hemiptera</taxon>
        <taxon>Heteroptera</taxon>
        <taxon>Panheteroptera</taxon>
        <taxon>Nepomorpha</taxon>
        <taxon>Nepidae</taxon>
        <taxon>Ranatrinae</taxon>
        <taxon>Ranatra</taxon>
    </lineage>
</organism>
<dbReference type="AlphaFoldDB" id="A0ABD0XUV0"/>
<evidence type="ECO:0000313" key="2">
    <source>
        <dbReference type="EMBL" id="KAL1115046.1"/>
    </source>
</evidence>
<comment type="caution">
    <text evidence="2">The sequence shown here is derived from an EMBL/GenBank/DDBJ whole genome shotgun (WGS) entry which is preliminary data.</text>
</comment>
<protein>
    <submittedName>
        <fullName evidence="2">Uncharacterized protein</fullName>
    </submittedName>
</protein>
<proteinExistence type="predicted"/>
<gene>
    <name evidence="2" type="ORF">AAG570_007077</name>
</gene>
<accession>A0ABD0XUV0</accession>
<feature type="signal peptide" evidence="1">
    <location>
        <begin position="1"/>
        <end position="25"/>
    </location>
</feature>
<keyword evidence="1" id="KW-0732">Signal</keyword>
<evidence type="ECO:0000256" key="1">
    <source>
        <dbReference type="SAM" id="SignalP"/>
    </source>
</evidence>
<name>A0ABD0XUV0_9HEMI</name>
<reference evidence="2 3" key="1">
    <citation type="submission" date="2024-07" db="EMBL/GenBank/DDBJ databases">
        <title>Chromosome-level genome assembly of the water stick insect Ranatra chinensis (Heteroptera: Nepidae).</title>
        <authorList>
            <person name="Liu X."/>
        </authorList>
    </citation>
    <scope>NUCLEOTIDE SEQUENCE [LARGE SCALE GENOMIC DNA]</scope>
    <source>
        <strain evidence="2">Cailab_2021Rc</strain>
        <tissue evidence="2">Muscle</tissue>
    </source>
</reference>
<sequence length="109" mass="12305">MRIPTWTSMVIRVWTLVVLAAMAASKPTIYKRNGDSKLMPVLIPISSTVVPLPIYKVSYSLGTKGEKSKHAYEEMKLITASKLKKEKDKIGASIKVMSREDFEKEIYNV</sequence>
<keyword evidence="3" id="KW-1185">Reference proteome</keyword>
<evidence type="ECO:0000313" key="3">
    <source>
        <dbReference type="Proteomes" id="UP001558652"/>
    </source>
</evidence>